<dbReference type="Proteomes" id="UP001138997">
    <property type="component" value="Unassembled WGS sequence"/>
</dbReference>
<reference evidence="3" key="1">
    <citation type="submission" date="2021-11" db="EMBL/GenBank/DDBJ databases">
        <title>Streptomyces corallinus and Kineosporia corallina sp. nov., two new coral-derived marine actinobacteria.</title>
        <authorList>
            <person name="Buangrab K."/>
            <person name="Sutthacheep M."/>
            <person name="Yeemin T."/>
            <person name="Harunari E."/>
            <person name="Igarashi Y."/>
            <person name="Sripreechasak P."/>
            <person name="Kanchanasin P."/>
            <person name="Tanasupawat S."/>
            <person name="Phongsopitanun W."/>
        </authorList>
    </citation>
    <scope>NUCLEOTIDE SEQUENCE</scope>
    <source>
        <strain evidence="3">JCM 31032</strain>
    </source>
</reference>
<evidence type="ECO:0000256" key="1">
    <source>
        <dbReference type="ARBA" id="ARBA00008061"/>
    </source>
</evidence>
<dbReference type="RefSeq" id="WP_231447781.1">
    <property type="nucleotide sequence ID" value="NZ_JAJOMB010000019.1"/>
</dbReference>
<dbReference type="AlphaFoldDB" id="A0A9X1NJ21"/>
<protein>
    <submittedName>
        <fullName evidence="3">Glycoside hydrolase family 13 protein</fullName>
    </submittedName>
</protein>
<dbReference type="InterPro" id="IPR017853">
    <property type="entry name" value="GH"/>
</dbReference>
<keyword evidence="4" id="KW-1185">Reference proteome</keyword>
<gene>
    <name evidence="3" type="ORF">LR394_29135</name>
</gene>
<dbReference type="GO" id="GO:0004556">
    <property type="term" value="F:alpha-amylase activity"/>
    <property type="evidence" value="ECO:0007669"/>
    <property type="project" value="TreeGrafter"/>
</dbReference>
<dbReference type="GO" id="GO:0009313">
    <property type="term" value="P:oligosaccharide catabolic process"/>
    <property type="evidence" value="ECO:0007669"/>
    <property type="project" value="TreeGrafter"/>
</dbReference>
<proteinExistence type="inferred from homology"/>
<evidence type="ECO:0000259" key="2">
    <source>
        <dbReference type="SMART" id="SM00642"/>
    </source>
</evidence>
<dbReference type="InterPro" id="IPR045857">
    <property type="entry name" value="O16G_dom_2"/>
</dbReference>
<comment type="similarity">
    <text evidence="1">Belongs to the glycosyl hydrolase 13 family.</text>
</comment>
<dbReference type="CDD" id="cd11332">
    <property type="entry name" value="AmyAc_OligoGlu_TS"/>
    <property type="match status" value="1"/>
</dbReference>
<dbReference type="Pfam" id="PF00128">
    <property type="entry name" value="Alpha-amylase"/>
    <property type="match status" value="1"/>
</dbReference>
<comment type="caution">
    <text evidence="3">The sequence shown here is derived from an EMBL/GenBank/DDBJ whole genome shotgun (WGS) entry which is preliminary data.</text>
</comment>
<dbReference type="PANTHER" id="PTHR10357">
    <property type="entry name" value="ALPHA-AMYLASE FAMILY MEMBER"/>
    <property type="match status" value="1"/>
</dbReference>
<evidence type="ECO:0000313" key="3">
    <source>
        <dbReference type="EMBL" id="MCD5314975.1"/>
    </source>
</evidence>
<evidence type="ECO:0000313" key="4">
    <source>
        <dbReference type="Proteomes" id="UP001138997"/>
    </source>
</evidence>
<dbReference type="PANTHER" id="PTHR10357:SF179">
    <property type="entry name" value="NEUTRAL AND BASIC AMINO ACID TRANSPORT PROTEIN RBAT"/>
    <property type="match status" value="1"/>
</dbReference>
<name>A0A9X1NJ21_9ACTN</name>
<dbReference type="SUPFAM" id="SSF51445">
    <property type="entry name" value="(Trans)glycosidases"/>
    <property type="match status" value="1"/>
</dbReference>
<feature type="domain" description="Glycosyl hydrolase family 13 catalytic" evidence="2">
    <location>
        <begin position="33"/>
        <end position="439"/>
    </location>
</feature>
<sequence>MSGTEWFAVVDSSTRSTGDRGGRRWWRDAAVYQVYPRSFADGTADGVGDFAGVLARLEHFTELGVDAVWFSPFYPSSLHDGGYDVDDFRAVDPRIGTLEQFDEIVKGLHARGIRVIVDIVPNHSSDEHVLFQAAVASSTGSPERALYHFRPGLGENGELPPSDWQSLFGGSAWTRVPDGEWYLHLFSRHQPDWNWAHPAVHEEFERTLRFWGDRGVDGFRVDVAMMLAKDMTDPLPPWAQVSAGLPMLQGGAATAAEAAFEPGSNPIFDRDEVQDIYAAWRSLFEEYDPPLAAVAEAWVPPARRARYASAQSLGQAFNFDLMAAAWRKEAFREAIDQNLGAAAEAGSSSTWVLSNHDIVRHPTRYEPETEGLSPTRRRRIGLERGRAASLLMMALPGSAYIYQGEELGLPEVLDIPESAAQDPVAGIEGVVFPTRDGSRVPLPWDRSHPSFGFGAAPAHLPQPPWFTDFAASVQRDDPRSTLSMYRRALRLRRLMDIDAPLEWTDLGAGVLAFRRGTVLSVTNFSEQPVELPPAPVLLASDLSATATLPPNTSIWLGRLD</sequence>
<dbReference type="InterPro" id="IPR006047">
    <property type="entry name" value="GH13_cat_dom"/>
</dbReference>
<dbReference type="EMBL" id="JAJOMB010000019">
    <property type="protein sequence ID" value="MCD5314975.1"/>
    <property type="molecule type" value="Genomic_DNA"/>
</dbReference>
<dbReference type="Gene3D" id="3.20.20.80">
    <property type="entry name" value="Glycosidases"/>
    <property type="match status" value="2"/>
</dbReference>
<keyword evidence="3" id="KW-0378">Hydrolase</keyword>
<accession>A0A9X1NJ21</accession>
<dbReference type="Gene3D" id="3.90.400.10">
    <property type="entry name" value="Oligo-1,6-glucosidase, Domain 2"/>
    <property type="match status" value="1"/>
</dbReference>
<organism evidence="3 4">
    <name type="scientific">Kineosporia babensis</name>
    <dbReference type="NCBI Taxonomy" id="499548"/>
    <lineage>
        <taxon>Bacteria</taxon>
        <taxon>Bacillati</taxon>
        <taxon>Actinomycetota</taxon>
        <taxon>Actinomycetes</taxon>
        <taxon>Kineosporiales</taxon>
        <taxon>Kineosporiaceae</taxon>
        <taxon>Kineosporia</taxon>
    </lineage>
</organism>
<dbReference type="SMART" id="SM00642">
    <property type="entry name" value="Aamy"/>
    <property type="match status" value="1"/>
</dbReference>